<proteinExistence type="predicted"/>
<keyword evidence="2" id="KW-1185">Reference proteome</keyword>
<evidence type="ECO:0000313" key="1">
    <source>
        <dbReference type="EMBL" id="GMH03293.1"/>
    </source>
</evidence>
<evidence type="ECO:0000313" key="2">
    <source>
        <dbReference type="Proteomes" id="UP001279734"/>
    </source>
</evidence>
<sequence length="107" mass="12222">MLDGLLGRGVFCSKWLAISPFVSSLLLLCMHRLDLDASIFGIFIDCFSAWREFLIKLTRMWIDVIGGRRNATQEFLKKDIGDLIANRIETNAYGSVICRSELFKFVL</sequence>
<protein>
    <submittedName>
        <fullName evidence="1">Uncharacterized protein</fullName>
    </submittedName>
</protein>
<organism evidence="1 2">
    <name type="scientific">Nepenthes gracilis</name>
    <name type="common">Slender pitcher plant</name>
    <dbReference type="NCBI Taxonomy" id="150966"/>
    <lineage>
        <taxon>Eukaryota</taxon>
        <taxon>Viridiplantae</taxon>
        <taxon>Streptophyta</taxon>
        <taxon>Embryophyta</taxon>
        <taxon>Tracheophyta</taxon>
        <taxon>Spermatophyta</taxon>
        <taxon>Magnoliopsida</taxon>
        <taxon>eudicotyledons</taxon>
        <taxon>Gunneridae</taxon>
        <taxon>Pentapetalae</taxon>
        <taxon>Caryophyllales</taxon>
        <taxon>Nepenthaceae</taxon>
        <taxon>Nepenthes</taxon>
    </lineage>
</organism>
<gene>
    <name evidence="1" type="ORF">Nepgr_005132</name>
</gene>
<reference evidence="1" key="1">
    <citation type="submission" date="2023-05" db="EMBL/GenBank/DDBJ databases">
        <title>Nepenthes gracilis genome sequencing.</title>
        <authorList>
            <person name="Fukushima K."/>
        </authorList>
    </citation>
    <scope>NUCLEOTIDE SEQUENCE</scope>
    <source>
        <strain evidence="1">SING2019-196</strain>
    </source>
</reference>
<name>A0AAD3S2Q5_NEPGR</name>
<comment type="caution">
    <text evidence="1">The sequence shown here is derived from an EMBL/GenBank/DDBJ whole genome shotgun (WGS) entry which is preliminary data.</text>
</comment>
<dbReference type="EMBL" id="BSYO01000004">
    <property type="protein sequence ID" value="GMH03293.1"/>
    <property type="molecule type" value="Genomic_DNA"/>
</dbReference>
<dbReference type="AlphaFoldDB" id="A0AAD3S2Q5"/>
<accession>A0AAD3S2Q5</accession>
<dbReference type="Proteomes" id="UP001279734">
    <property type="component" value="Unassembled WGS sequence"/>
</dbReference>